<evidence type="ECO:0000259" key="9">
    <source>
        <dbReference type="PROSITE" id="PS50928"/>
    </source>
</evidence>
<dbReference type="AlphaFoldDB" id="A0A9D2T400"/>
<feature type="transmembrane region" description="Helical" evidence="8">
    <location>
        <begin position="67"/>
        <end position="97"/>
    </location>
</feature>
<dbReference type="SUPFAM" id="SSF161098">
    <property type="entry name" value="MetI-like"/>
    <property type="match status" value="1"/>
</dbReference>
<feature type="domain" description="ABC transmembrane type-1" evidence="9">
    <location>
        <begin position="72"/>
        <end position="278"/>
    </location>
</feature>
<keyword evidence="6 8" id="KW-1133">Transmembrane helix</keyword>
<keyword evidence="4 8" id="KW-1003">Cell membrane</keyword>
<feature type="transmembrane region" description="Helical" evidence="8">
    <location>
        <begin position="20"/>
        <end position="47"/>
    </location>
</feature>
<organism evidence="10 11">
    <name type="scientific">Candidatus Faecalibacterium faecigallinarum</name>
    <dbReference type="NCBI Taxonomy" id="2838577"/>
    <lineage>
        <taxon>Bacteria</taxon>
        <taxon>Bacillati</taxon>
        <taxon>Bacillota</taxon>
        <taxon>Clostridia</taxon>
        <taxon>Eubacteriales</taxon>
        <taxon>Oscillospiraceae</taxon>
        <taxon>Faecalibacterium</taxon>
    </lineage>
</organism>
<dbReference type="InterPro" id="IPR000515">
    <property type="entry name" value="MetI-like"/>
</dbReference>
<keyword evidence="3" id="KW-0813">Transport</keyword>
<evidence type="ECO:0000313" key="11">
    <source>
        <dbReference type="Proteomes" id="UP000823906"/>
    </source>
</evidence>
<dbReference type="InterPro" id="IPR035906">
    <property type="entry name" value="MetI-like_sf"/>
</dbReference>
<comment type="caution">
    <text evidence="10">The sequence shown here is derived from an EMBL/GenBank/DDBJ whole genome shotgun (WGS) entry which is preliminary data.</text>
</comment>
<gene>
    <name evidence="10" type="primary">pstA</name>
    <name evidence="10" type="ORF">H9703_01400</name>
</gene>
<sequence>MKSNRYADFSPSRRLWNQFFTGAVWIAAAFVIVLVVGIIGMVLVRGLPHVNWTFLTTTSSILRGTNGILPAIINTLYIILLTLVIVLPLGVGAAVYLTEYATNRKLIAVIEFTNETLAGIPSIIYGLVGMLVFAQALGFQTSLLSGSLTLVIMTLPTIIRTTQESLKTVPMGYREGAMGLGSGKWHLIRTIVLPCSIDGIVTGCILAIGRIVGESAALLFTAGAAQVIASNIIEAYGSNGASLSVLLYLRAFENGDFDSAWGIGAILLVLVLIINIAARLAKKHLRQKG</sequence>
<evidence type="ECO:0000256" key="4">
    <source>
        <dbReference type="ARBA" id="ARBA00022475"/>
    </source>
</evidence>
<dbReference type="GO" id="GO:0005886">
    <property type="term" value="C:plasma membrane"/>
    <property type="evidence" value="ECO:0007669"/>
    <property type="project" value="UniProtKB-SubCell"/>
</dbReference>
<dbReference type="GO" id="GO:0035435">
    <property type="term" value="P:phosphate ion transmembrane transport"/>
    <property type="evidence" value="ECO:0007669"/>
    <property type="project" value="InterPro"/>
</dbReference>
<keyword evidence="5 8" id="KW-0812">Transmembrane</keyword>
<feature type="transmembrane region" description="Helical" evidence="8">
    <location>
        <begin position="259"/>
        <end position="278"/>
    </location>
</feature>
<evidence type="ECO:0000256" key="5">
    <source>
        <dbReference type="ARBA" id="ARBA00022692"/>
    </source>
</evidence>
<evidence type="ECO:0000256" key="1">
    <source>
        <dbReference type="ARBA" id="ARBA00004651"/>
    </source>
</evidence>
<evidence type="ECO:0000256" key="2">
    <source>
        <dbReference type="ARBA" id="ARBA00007069"/>
    </source>
</evidence>
<dbReference type="CDD" id="cd06261">
    <property type="entry name" value="TM_PBP2"/>
    <property type="match status" value="1"/>
</dbReference>
<feature type="transmembrane region" description="Helical" evidence="8">
    <location>
        <begin position="191"/>
        <end position="212"/>
    </location>
</feature>
<feature type="transmembrane region" description="Helical" evidence="8">
    <location>
        <begin position="117"/>
        <end position="137"/>
    </location>
</feature>
<evidence type="ECO:0000256" key="3">
    <source>
        <dbReference type="ARBA" id="ARBA00022448"/>
    </source>
</evidence>
<dbReference type="Pfam" id="PF00528">
    <property type="entry name" value="BPD_transp_1"/>
    <property type="match status" value="1"/>
</dbReference>
<accession>A0A9D2T400</accession>
<evidence type="ECO:0000256" key="6">
    <source>
        <dbReference type="ARBA" id="ARBA00022989"/>
    </source>
</evidence>
<comment type="subcellular location">
    <subcellularLocation>
        <location evidence="1 8">Cell membrane</location>
        <topology evidence="1 8">Multi-pass membrane protein</topology>
    </subcellularLocation>
</comment>
<dbReference type="EMBL" id="DWWN01000010">
    <property type="protein sequence ID" value="HJC44789.1"/>
    <property type="molecule type" value="Genomic_DNA"/>
</dbReference>
<protein>
    <recommendedName>
        <fullName evidence="8">Phosphate transport system permease protein PstA</fullName>
    </recommendedName>
</protein>
<dbReference type="PANTHER" id="PTHR43470:SF3">
    <property type="entry name" value="PHOSPHATE TRANSPORT SYSTEM PERMEASE PROTEIN PSTA-RELATED"/>
    <property type="match status" value="1"/>
</dbReference>
<keyword evidence="7 8" id="KW-0472">Membrane</keyword>
<proteinExistence type="inferred from homology"/>
<reference evidence="10" key="2">
    <citation type="submission" date="2021-04" db="EMBL/GenBank/DDBJ databases">
        <authorList>
            <person name="Gilroy R."/>
        </authorList>
    </citation>
    <scope>NUCLEOTIDE SEQUENCE</scope>
    <source>
        <strain evidence="10">ChiSjej5B23-2810</strain>
    </source>
</reference>
<dbReference type="Proteomes" id="UP000823906">
    <property type="component" value="Unassembled WGS sequence"/>
</dbReference>
<dbReference type="GO" id="GO:0005315">
    <property type="term" value="F:phosphate transmembrane transporter activity"/>
    <property type="evidence" value="ECO:0007669"/>
    <property type="project" value="InterPro"/>
</dbReference>
<dbReference type="InterPro" id="IPR005672">
    <property type="entry name" value="Phosphate_PstA"/>
</dbReference>
<evidence type="ECO:0000256" key="8">
    <source>
        <dbReference type="RuleBase" id="RU363043"/>
    </source>
</evidence>
<evidence type="ECO:0000256" key="7">
    <source>
        <dbReference type="ARBA" id="ARBA00023136"/>
    </source>
</evidence>
<dbReference type="PROSITE" id="PS50928">
    <property type="entry name" value="ABC_TM1"/>
    <property type="match status" value="1"/>
</dbReference>
<comment type="caution">
    <text evidence="8">Lacks conserved residue(s) required for the propagation of feature annotation.</text>
</comment>
<dbReference type="NCBIfam" id="TIGR00974">
    <property type="entry name" value="3a0107s02c"/>
    <property type="match status" value="1"/>
</dbReference>
<dbReference type="Gene3D" id="1.10.3720.10">
    <property type="entry name" value="MetI-like"/>
    <property type="match status" value="1"/>
</dbReference>
<comment type="similarity">
    <text evidence="2 8">Belongs to the binding-protein-dependent transport system permease family. CysTW subfamily.</text>
</comment>
<name>A0A9D2T400_9FIRM</name>
<dbReference type="PANTHER" id="PTHR43470">
    <property type="entry name" value="PHOSPHATE TRANSPORT SYSTEM PERMEASE PROTEIN PSTA-RELATED"/>
    <property type="match status" value="1"/>
</dbReference>
<evidence type="ECO:0000313" key="10">
    <source>
        <dbReference type="EMBL" id="HJC44789.1"/>
    </source>
</evidence>
<reference evidence="10" key="1">
    <citation type="journal article" date="2021" name="PeerJ">
        <title>Extensive microbial diversity within the chicken gut microbiome revealed by metagenomics and culture.</title>
        <authorList>
            <person name="Gilroy R."/>
            <person name="Ravi A."/>
            <person name="Getino M."/>
            <person name="Pursley I."/>
            <person name="Horton D.L."/>
            <person name="Alikhan N.F."/>
            <person name="Baker D."/>
            <person name="Gharbi K."/>
            <person name="Hall N."/>
            <person name="Watson M."/>
            <person name="Adriaenssens E.M."/>
            <person name="Foster-Nyarko E."/>
            <person name="Jarju S."/>
            <person name="Secka A."/>
            <person name="Antonio M."/>
            <person name="Oren A."/>
            <person name="Chaudhuri R.R."/>
            <person name="La Ragione R."/>
            <person name="Hildebrand F."/>
            <person name="Pallen M.J."/>
        </authorList>
    </citation>
    <scope>NUCLEOTIDE SEQUENCE</scope>
    <source>
        <strain evidence="10">ChiSjej5B23-2810</strain>
    </source>
</reference>